<evidence type="ECO:0000313" key="3">
    <source>
        <dbReference type="EMBL" id="CAB4663568.1"/>
    </source>
</evidence>
<evidence type="ECO:0000313" key="10">
    <source>
        <dbReference type="EMBL" id="CAB5073749.1"/>
    </source>
</evidence>
<keyword evidence="1" id="KW-0812">Transmembrane</keyword>
<evidence type="ECO:0000313" key="4">
    <source>
        <dbReference type="EMBL" id="CAB4699108.1"/>
    </source>
</evidence>
<keyword evidence="1" id="KW-1133">Transmembrane helix</keyword>
<accession>A0A6J6FS81</accession>
<organism evidence="2">
    <name type="scientific">freshwater metagenome</name>
    <dbReference type="NCBI Taxonomy" id="449393"/>
    <lineage>
        <taxon>unclassified sequences</taxon>
        <taxon>metagenomes</taxon>
        <taxon>ecological metagenomes</taxon>
    </lineage>
</organism>
<name>A0A6J6FS81_9ZZZZ</name>
<evidence type="ECO:0000313" key="9">
    <source>
        <dbReference type="EMBL" id="CAB5014499.1"/>
    </source>
</evidence>
<evidence type="ECO:0000256" key="1">
    <source>
        <dbReference type="SAM" id="Phobius"/>
    </source>
</evidence>
<dbReference type="EMBL" id="CAEZZZ010000072">
    <property type="protein sequence ID" value="CAB4783680.1"/>
    <property type="molecule type" value="Genomic_DNA"/>
</dbReference>
<dbReference type="EMBL" id="CAFBMI010000105">
    <property type="protein sequence ID" value="CAB4906053.1"/>
    <property type="molecule type" value="Genomic_DNA"/>
</dbReference>
<evidence type="ECO:0000313" key="6">
    <source>
        <dbReference type="EMBL" id="CAB4809043.1"/>
    </source>
</evidence>
<keyword evidence="1" id="KW-0472">Membrane</keyword>
<protein>
    <submittedName>
        <fullName evidence="2">Unannotated protein</fullName>
    </submittedName>
</protein>
<evidence type="ECO:0000313" key="8">
    <source>
        <dbReference type="EMBL" id="CAB4979344.1"/>
    </source>
</evidence>
<dbReference type="EMBL" id="CAEZUA010000045">
    <property type="protein sequence ID" value="CAB4589833.1"/>
    <property type="molecule type" value="Genomic_DNA"/>
</dbReference>
<dbReference type="EMBL" id="CAFAAR010000104">
    <property type="protein sequence ID" value="CAB4809043.1"/>
    <property type="molecule type" value="Genomic_DNA"/>
</dbReference>
<evidence type="ECO:0000313" key="7">
    <source>
        <dbReference type="EMBL" id="CAB4906053.1"/>
    </source>
</evidence>
<dbReference type="EMBL" id="CAFBOE010000093">
    <property type="protein sequence ID" value="CAB4979344.1"/>
    <property type="molecule type" value="Genomic_DNA"/>
</dbReference>
<evidence type="ECO:0000313" key="2">
    <source>
        <dbReference type="EMBL" id="CAB4589833.1"/>
    </source>
</evidence>
<dbReference type="EMBL" id="CAEZXT010000039">
    <property type="protein sequence ID" value="CAB4699108.1"/>
    <property type="molecule type" value="Genomic_DNA"/>
</dbReference>
<sequence>MELITSILLALAAIVIGIALIAWGVSGLRRRGSR</sequence>
<dbReference type="EMBL" id="CAFBQZ010000057">
    <property type="protein sequence ID" value="CAB5073749.1"/>
    <property type="molecule type" value="Genomic_DNA"/>
</dbReference>
<feature type="transmembrane region" description="Helical" evidence="1">
    <location>
        <begin position="6"/>
        <end position="25"/>
    </location>
</feature>
<dbReference type="AlphaFoldDB" id="A0A6J6FS81"/>
<evidence type="ECO:0000313" key="5">
    <source>
        <dbReference type="EMBL" id="CAB4783680.1"/>
    </source>
</evidence>
<dbReference type="EMBL" id="CAEZWS010000024">
    <property type="protein sequence ID" value="CAB4663568.1"/>
    <property type="molecule type" value="Genomic_DNA"/>
</dbReference>
<gene>
    <name evidence="2" type="ORF">UFOPK1773_00767</name>
    <name evidence="3" type="ORF">UFOPK2288_00627</name>
    <name evidence="4" type="ORF">UFOPK2589_00736</name>
    <name evidence="5" type="ORF">UFOPK2931_00944</name>
    <name evidence="6" type="ORF">UFOPK3056_00927</name>
    <name evidence="7" type="ORF">UFOPK3558_00947</name>
    <name evidence="8" type="ORF">UFOPK3916_00916</name>
    <name evidence="9" type="ORF">UFOPK4074_00818</name>
    <name evidence="10" type="ORF">UFOPK4372_00772</name>
</gene>
<dbReference type="EMBL" id="CAFBPG010000072">
    <property type="protein sequence ID" value="CAB5014499.1"/>
    <property type="molecule type" value="Genomic_DNA"/>
</dbReference>
<proteinExistence type="predicted"/>
<reference evidence="2" key="1">
    <citation type="submission" date="2020-05" db="EMBL/GenBank/DDBJ databases">
        <authorList>
            <person name="Chiriac C."/>
            <person name="Salcher M."/>
            <person name="Ghai R."/>
            <person name="Kavagutti S V."/>
        </authorList>
    </citation>
    <scope>NUCLEOTIDE SEQUENCE</scope>
</reference>